<dbReference type="Pfam" id="PF12867">
    <property type="entry name" value="DinB_2"/>
    <property type="match status" value="1"/>
</dbReference>
<name>A0ABS7D691_9BACL</name>
<gene>
    <name evidence="2" type="ORF">K0T92_11945</name>
</gene>
<keyword evidence="3" id="KW-1185">Reference proteome</keyword>
<organism evidence="2 3">
    <name type="scientific">Paenibacillus oenotherae</name>
    <dbReference type="NCBI Taxonomy" id="1435645"/>
    <lineage>
        <taxon>Bacteria</taxon>
        <taxon>Bacillati</taxon>
        <taxon>Bacillota</taxon>
        <taxon>Bacilli</taxon>
        <taxon>Bacillales</taxon>
        <taxon>Paenibacillaceae</taxon>
        <taxon>Paenibacillus</taxon>
    </lineage>
</organism>
<feature type="domain" description="DinB-like" evidence="1">
    <location>
        <begin position="29"/>
        <end position="157"/>
    </location>
</feature>
<dbReference type="Proteomes" id="UP000812277">
    <property type="component" value="Unassembled WGS sequence"/>
</dbReference>
<evidence type="ECO:0000313" key="2">
    <source>
        <dbReference type="EMBL" id="MBW7475462.1"/>
    </source>
</evidence>
<evidence type="ECO:0000313" key="3">
    <source>
        <dbReference type="Proteomes" id="UP000812277"/>
    </source>
</evidence>
<sequence>MDKKRDELIQQLSELAQWYASLASIGQGWHRPIKEDKWCAAEIVAHLMKWDEYLLADVLPQVSAASGGSVQFPDHDNYNAASSAYARSGISPSALLQQAGETRGELVRRLGGMTEEQFFRPIAVNGYTNCPRTGSLYSLGYLLWEFISHDGHHREQIETFFARADAV</sequence>
<comment type="caution">
    <text evidence="2">The sequence shown here is derived from an EMBL/GenBank/DDBJ whole genome shotgun (WGS) entry which is preliminary data.</text>
</comment>
<dbReference type="RefSeq" id="WP_219872705.1">
    <property type="nucleotide sequence ID" value="NZ_JAHZIJ010000007.1"/>
</dbReference>
<dbReference type="Gene3D" id="1.20.120.450">
    <property type="entry name" value="dinb family like domain"/>
    <property type="match status" value="1"/>
</dbReference>
<evidence type="ECO:0000259" key="1">
    <source>
        <dbReference type="Pfam" id="PF12867"/>
    </source>
</evidence>
<dbReference type="InterPro" id="IPR024775">
    <property type="entry name" value="DinB-like"/>
</dbReference>
<protein>
    <submittedName>
        <fullName evidence="2">DinB family protein</fullName>
    </submittedName>
</protein>
<reference evidence="2 3" key="1">
    <citation type="submission" date="2021-07" db="EMBL/GenBank/DDBJ databases">
        <title>Paenibacillus radiodurans sp. nov., isolated from the southeastern edge of Tengger Desert.</title>
        <authorList>
            <person name="Zhang G."/>
        </authorList>
    </citation>
    <scope>NUCLEOTIDE SEQUENCE [LARGE SCALE GENOMIC DNA]</scope>
    <source>
        <strain evidence="2 3">DT7-4</strain>
    </source>
</reference>
<dbReference type="SUPFAM" id="SSF109854">
    <property type="entry name" value="DinB/YfiT-like putative metalloenzymes"/>
    <property type="match status" value="1"/>
</dbReference>
<accession>A0ABS7D691</accession>
<dbReference type="InterPro" id="IPR034660">
    <property type="entry name" value="DinB/YfiT-like"/>
</dbReference>
<proteinExistence type="predicted"/>
<dbReference type="EMBL" id="JAHZIJ010000007">
    <property type="protein sequence ID" value="MBW7475462.1"/>
    <property type="molecule type" value="Genomic_DNA"/>
</dbReference>